<dbReference type="Proteomes" id="UP000820669">
    <property type="component" value="Unassembled WGS sequence"/>
</dbReference>
<gene>
    <name evidence="8" type="ORF">HF526_27025</name>
</gene>
<dbReference type="SUPFAM" id="SSF56801">
    <property type="entry name" value="Acetyl-CoA synthetase-like"/>
    <property type="match status" value="1"/>
</dbReference>
<keyword evidence="6" id="KW-1133">Transmembrane helix</keyword>
<dbReference type="InterPro" id="IPR009081">
    <property type="entry name" value="PP-bd_ACP"/>
</dbReference>
<dbReference type="PANTHER" id="PTHR45527:SF1">
    <property type="entry name" value="FATTY ACID SYNTHASE"/>
    <property type="match status" value="1"/>
</dbReference>
<evidence type="ECO:0000256" key="3">
    <source>
        <dbReference type="ARBA" id="ARBA00022679"/>
    </source>
</evidence>
<dbReference type="InterPro" id="IPR020806">
    <property type="entry name" value="PKS_PP-bd"/>
</dbReference>
<feature type="transmembrane region" description="Helical" evidence="6">
    <location>
        <begin position="880"/>
        <end position="905"/>
    </location>
</feature>
<dbReference type="SMART" id="SM00823">
    <property type="entry name" value="PKS_PP"/>
    <property type="match status" value="1"/>
</dbReference>
<protein>
    <submittedName>
        <fullName evidence="8">AMP-binding protein</fullName>
    </submittedName>
</protein>
<feature type="compositionally biased region" description="Low complexity" evidence="5">
    <location>
        <begin position="1329"/>
        <end position="1340"/>
    </location>
</feature>
<evidence type="ECO:0000313" key="8">
    <source>
        <dbReference type="EMBL" id="NMI00930.1"/>
    </source>
</evidence>
<feature type="transmembrane region" description="Helical" evidence="6">
    <location>
        <begin position="1076"/>
        <end position="1097"/>
    </location>
</feature>
<dbReference type="SUPFAM" id="SSF51161">
    <property type="entry name" value="Trimeric LpxA-like enzymes"/>
    <property type="match status" value="3"/>
</dbReference>
<evidence type="ECO:0000256" key="4">
    <source>
        <dbReference type="ARBA" id="ARBA00022737"/>
    </source>
</evidence>
<organism evidence="8 9">
    <name type="scientific">Pseudonocardia acidicola</name>
    <dbReference type="NCBI Taxonomy" id="2724939"/>
    <lineage>
        <taxon>Bacteria</taxon>
        <taxon>Bacillati</taxon>
        <taxon>Actinomycetota</taxon>
        <taxon>Actinomycetes</taxon>
        <taxon>Pseudonocardiales</taxon>
        <taxon>Pseudonocardiaceae</taxon>
        <taxon>Pseudonocardia</taxon>
    </lineage>
</organism>
<keyword evidence="1" id="KW-0596">Phosphopantetheine</keyword>
<dbReference type="SUPFAM" id="SSF47336">
    <property type="entry name" value="ACP-like"/>
    <property type="match status" value="1"/>
</dbReference>
<sequence length="1340" mass="140216">MAGPGHSVPSHENPVVIGPDAAVFPAVPPLQARSLLDVLDATTWACPGAAALDDGRVVLDYLGLRNEVRLLGRRLRDAGIGVGDRVGIRVPSGTADLYLCILAVLSAGAAYVPVDVDDPDERAELVWSEAGVCAVFGAGRSLTLRPGRRPQGRFRPTTPDDDAWIIFTSGSTGTPKGVAVTHRSAAAFVDAEARLFLRGRPLGPGDRVLAGLSVAFDASCEEMWLAWRHGACLVPAPRAVVKAGPELGDWLVQRGITVVSTVPTLVALWPTSALDRVRLLILGGEACPNELATRLADGRREVWNTYGPTEATVVTTAALMTGRDEVRIGLPLAGWTATVVDTRGDPVRWGETGELVIGGVGLGRYLDPAKDAEKYAPLPSLGWARAYRSGDLVRADPRGLVFAGRADEQVKLSGRRIELGEVDAALQALPGVAAGAAAVRTTPAGTQLLVGYVVPAGPAFDQRRAEALLRERLPAAIVPRLAVVDALPTKTSGKVDRAALPWPLPSTGDDAGAAGLTGTAGWLARQWSELLGVPVRGPDSDFFADGGSSLAAAKLVSVLRGRFPGTSVADVYRRPTLAALAARLDELGEGGAGRRQVRPVPRSTALVQSIILLVLFTITGLRWITGLALVSNLIGLVRPAPWAPYTSWWFVGIAGALLLTPPGRLVITVAGVRALCRGLRAGSHPRGGGTHLRLWTAERVAAVFGMASLTGTPWAARYARALGCRVGRNVALHALPPVTGLAVFGDGATVESEADVAGWWLDGDLLHLGEISIGPDARVGTRSTLLPGVTVGAGAEIGPGSGVGLDVPAGERWVGSPARHVGHAGASWPPPRPERSRRWDAAYAVSLFGLGLLPVLAAAPAGLLTYLLARNVTTLARGALVLLVSAPLSALLSFVSYALLVAVIVRLAGLAVTEGDHPADGRVGWCVWLIERLVGGARSTLFPLYASLLTPSWLRLLGARVGRRVEASTAIGLPGLMTVGDGGFLADDSMLAHHELRGGWLRVGRSEVGTRAFIGNSGIVGPGRAVPDGSLVGVLSEIPAGAAAGSSWLGRPAIELPRTADAVDLARTYAPPRRLVVARAAVEMLRLVPVTLTLLLAESVVGAFDEADAVMGTAATVGISGVLLIAAGVLACLVTSVAKWLLLGRIRVSEHPLWSSFVWRNELVDSFVEELAVPWLAGASLGTPLLPAWLRTMGTRVGRGVWLETYWLPEYDLISFGDGVTVNRGCVVQTHLFHDRLMRLDRVHLADGATLGPHSITLPGSEVGAMTTIGPSSLVMRGESVPAGTRWLGNPIAAWSTTATRSGGRRSPAGPQQGAARCRARTTGHEAPRPASSYAPAPRL</sequence>
<keyword evidence="9" id="KW-1185">Reference proteome</keyword>
<dbReference type="InterPro" id="IPR011004">
    <property type="entry name" value="Trimer_LpxA-like_sf"/>
</dbReference>
<feature type="region of interest" description="Disordered" evidence="5">
    <location>
        <begin position="1297"/>
        <end position="1340"/>
    </location>
</feature>
<dbReference type="InterPro" id="IPR000873">
    <property type="entry name" value="AMP-dep_synth/lig_dom"/>
</dbReference>
<dbReference type="PROSITE" id="PS00455">
    <property type="entry name" value="AMP_BINDING"/>
    <property type="match status" value="1"/>
</dbReference>
<dbReference type="Gene3D" id="3.40.50.12780">
    <property type="entry name" value="N-terminal domain of ligase-like"/>
    <property type="match status" value="1"/>
</dbReference>
<proteinExistence type="predicted"/>
<evidence type="ECO:0000259" key="7">
    <source>
        <dbReference type="PROSITE" id="PS50075"/>
    </source>
</evidence>
<dbReference type="EMBL" id="JAAXLA010000068">
    <property type="protein sequence ID" value="NMI00930.1"/>
    <property type="molecule type" value="Genomic_DNA"/>
</dbReference>
<evidence type="ECO:0000313" key="9">
    <source>
        <dbReference type="Proteomes" id="UP000820669"/>
    </source>
</evidence>
<comment type="caution">
    <text evidence="8">The sequence shown here is derived from an EMBL/GenBank/DDBJ whole genome shotgun (WGS) entry which is preliminary data.</text>
</comment>
<dbReference type="InterPro" id="IPR012728">
    <property type="entry name" value="Pls/PosA_C"/>
</dbReference>
<dbReference type="InterPro" id="IPR036736">
    <property type="entry name" value="ACP-like_sf"/>
</dbReference>
<feature type="transmembrane region" description="Helical" evidence="6">
    <location>
        <begin position="841"/>
        <end position="868"/>
    </location>
</feature>
<evidence type="ECO:0000256" key="1">
    <source>
        <dbReference type="ARBA" id="ARBA00022450"/>
    </source>
</evidence>
<dbReference type="InterPro" id="IPR042099">
    <property type="entry name" value="ANL_N_sf"/>
</dbReference>
<feature type="domain" description="Carrier" evidence="7">
    <location>
        <begin position="514"/>
        <end position="588"/>
    </location>
</feature>
<feature type="transmembrane region" description="Helical" evidence="6">
    <location>
        <begin position="1117"/>
        <end position="1142"/>
    </location>
</feature>
<dbReference type="InterPro" id="IPR020845">
    <property type="entry name" value="AMP-binding_CS"/>
</dbReference>
<keyword evidence="6" id="KW-0472">Membrane</keyword>
<feature type="transmembrane region" description="Helical" evidence="6">
    <location>
        <begin position="645"/>
        <end position="667"/>
    </location>
</feature>
<keyword evidence="2" id="KW-0597">Phosphoprotein</keyword>
<reference evidence="8 9" key="1">
    <citation type="submission" date="2020-04" db="EMBL/GenBank/DDBJ databases">
        <authorList>
            <person name="Klaysubun C."/>
            <person name="Duangmal K."/>
            <person name="Lipun K."/>
        </authorList>
    </citation>
    <scope>NUCLEOTIDE SEQUENCE [LARGE SCALE GENOMIC DNA]</scope>
    <source>
        <strain evidence="8 9">K10HN5</strain>
    </source>
</reference>
<dbReference type="InterPro" id="IPR029058">
    <property type="entry name" value="AB_hydrolase_fold"/>
</dbReference>
<evidence type="ECO:0000256" key="2">
    <source>
        <dbReference type="ARBA" id="ARBA00022553"/>
    </source>
</evidence>
<dbReference type="Gene3D" id="2.160.10.10">
    <property type="entry name" value="Hexapeptide repeat proteins"/>
    <property type="match status" value="2"/>
</dbReference>
<dbReference type="PANTHER" id="PTHR45527">
    <property type="entry name" value="NONRIBOSOMAL PEPTIDE SYNTHETASE"/>
    <property type="match status" value="1"/>
</dbReference>
<dbReference type="PROSITE" id="PS50075">
    <property type="entry name" value="CARRIER"/>
    <property type="match status" value="1"/>
</dbReference>
<dbReference type="InterPro" id="IPR045851">
    <property type="entry name" value="AMP-bd_C_sf"/>
</dbReference>
<dbReference type="Gene3D" id="3.30.300.30">
    <property type="match status" value="1"/>
</dbReference>
<keyword evidence="6" id="KW-0812">Transmembrane</keyword>
<evidence type="ECO:0000256" key="6">
    <source>
        <dbReference type="SAM" id="Phobius"/>
    </source>
</evidence>
<accession>A0ABX1SH78</accession>
<dbReference type="InterPro" id="IPR025110">
    <property type="entry name" value="AMP-bd_C"/>
</dbReference>
<dbReference type="RefSeq" id="WP_169384393.1">
    <property type="nucleotide sequence ID" value="NZ_JAAXLA010000068.1"/>
</dbReference>
<keyword evidence="4" id="KW-0677">Repeat</keyword>
<dbReference type="Pfam" id="PF13193">
    <property type="entry name" value="AMP-binding_C"/>
    <property type="match status" value="1"/>
</dbReference>
<dbReference type="Pfam" id="PF00501">
    <property type="entry name" value="AMP-binding"/>
    <property type="match status" value="1"/>
</dbReference>
<dbReference type="Pfam" id="PF00550">
    <property type="entry name" value="PP-binding"/>
    <property type="match status" value="1"/>
</dbReference>
<name>A0ABX1SH78_9PSEU</name>
<keyword evidence="3" id="KW-0808">Transferase</keyword>
<dbReference type="NCBIfam" id="TIGR02353">
    <property type="entry name" value="NRPS_term_dom"/>
    <property type="match status" value="1"/>
</dbReference>
<dbReference type="PROSITE" id="PS00101">
    <property type="entry name" value="HEXAPEP_TRANSFERASES"/>
    <property type="match status" value="1"/>
</dbReference>
<dbReference type="Gene3D" id="3.40.50.1820">
    <property type="entry name" value="alpha/beta hydrolase"/>
    <property type="match status" value="1"/>
</dbReference>
<dbReference type="CDD" id="cd05930">
    <property type="entry name" value="A_NRPS"/>
    <property type="match status" value="1"/>
</dbReference>
<evidence type="ECO:0000256" key="5">
    <source>
        <dbReference type="SAM" id="MobiDB-lite"/>
    </source>
</evidence>
<dbReference type="InterPro" id="IPR018357">
    <property type="entry name" value="Hexapep_transf_CS"/>
</dbReference>